<evidence type="ECO:0000313" key="1">
    <source>
        <dbReference type="EMBL" id="KAK3077953.1"/>
    </source>
</evidence>
<evidence type="ECO:0000313" key="2">
    <source>
        <dbReference type="Proteomes" id="UP001186974"/>
    </source>
</evidence>
<feature type="non-terminal residue" evidence="1">
    <location>
        <position position="1"/>
    </location>
</feature>
<gene>
    <name evidence="1" type="ORF">LTS18_008822</name>
</gene>
<accession>A0ACC3DMY8</accession>
<keyword evidence="2" id="KW-1185">Reference proteome</keyword>
<dbReference type="EMBL" id="JAWDJW010002342">
    <property type="protein sequence ID" value="KAK3077953.1"/>
    <property type="molecule type" value="Genomic_DNA"/>
</dbReference>
<name>A0ACC3DMY8_9PEZI</name>
<organism evidence="1 2">
    <name type="scientific">Coniosporium uncinatum</name>
    <dbReference type="NCBI Taxonomy" id="93489"/>
    <lineage>
        <taxon>Eukaryota</taxon>
        <taxon>Fungi</taxon>
        <taxon>Dikarya</taxon>
        <taxon>Ascomycota</taxon>
        <taxon>Pezizomycotina</taxon>
        <taxon>Dothideomycetes</taxon>
        <taxon>Dothideomycetes incertae sedis</taxon>
        <taxon>Coniosporium</taxon>
    </lineage>
</organism>
<protein>
    <submittedName>
        <fullName evidence="1">Uncharacterized protein</fullName>
    </submittedName>
</protein>
<dbReference type="Proteomes" id="UP001186974">
    <property type="component" value="Unassembled WGS sequence"/>
</dbReference>
<reference evidence="1" key="1">
    <citation type="submission" date="2024-09" db="EMBL/GenBank/DDBJ databases">
        <title>Black Yeasts Isolated from many extreme environments.</title>
        <authorList>
            <person name="Coleine C."/>
            <person name="Stajich J.E."/>
            <person name="Selbmann L."/>
        </authorList>
    </citation>
    <scope>NUCLEOTIDE SEQUENCE</scope>
    <source>
        <strain evidence="1">CCFEE 5737</strain>
    </source>
</reference>
<sequence length="275" mass="30714">RIYEAMVDESSYLDNDNSNPLKRFLSKAWSEAEIEAKAWIVEEELRQIYCPGFLLPGDEDLDSIPSRDRDLSYHERLDEFCIGLRQEKTMVVDIMQDDAKFYGFLNAPVYHRHNKSSNRVSNDKRAPKLGTQRQPRRGPGVQKKSAAAPKSKDKAAQQTAAVASPAPSCRNAVGSDGVCRRLASALLHVGRQQAREVSLSAKTNLSSQNSQEAASNGATVAEGSGPREDTPLSLLITIRRLRQHHPAMLRFFALAVRCLECLILLYSTIFYHLSL</sequence>
<comment type="caution">
    <text evidence="1">The sequence shown here is derived from an EMBL/GenBank/DDBJ whole genome shotgun (WGS) entry which is preliminary data.</text>
</comment>
<proteinExistence type="predicted"/>